<dbReference type="PROSITE" id="PS51257">
    <property type="entry name" value="PROKAR_LIPOPROTEIN"/>
    <property type="match status" value="1"/>
</dbReference>
<evidence type="ECO:0008006" key="4">
    <source>
        <dbReference type="Google" id="ProtNLM"/>
    </source>
</evidence>
<name>A0A212JAA5_9BACT</name>
<dbReference type="EMBL" id="FLUM01000001">
    <property type="protein sequence ID" value="SBV96356.1"/>
    <property type="molecule type" value="Genomic_DNA"/>
</dbReference>
<organism evidence="3">
    <name type="scientific">uncultured Dysgonomonas sp</name>
    <dbReference type="NCBI Taxonomy" id="206096"/>
    <lineage>
        <taxon>Bacteria</taxon>
        <taxon>Pseudomonadati</taxon>
        <taxon>Bacteroidota</taxon>
        <taxon>Bacteroidia</taxon>
        <taxon>Bacteroidales</taxon>
        <taxon>Dysgonomonadaceae</taxon>
        <taxon>Dysgonomonas</taxon>
        <taxon>environmental samples</taxon>
    </lineage>
</organism>
<evidence type="ECO:0000259" key="2">
    <source>
        <dbReference type="Pfam" id="PF13739"/>
    </source>
</evidence>
<dbReference type="RefSeq" id="WP_296939788.1">
    <property type="nucleotide sequence ID" value="NZ_LT599032.1"/>
</dbReference>
<dbReference type="InterPro" id="IPR025303">
    <property type="entry name" value="PdaC"/>
</dbReference>
<feature type="domain" description="Deacetylase PdaC" evidence="2">
    <location>
        <begin position="59"/>
        <end position="166"/>
    </location>
</feature>
<proteinExistence type="predicted"/>
<dbReference type="Pfam" id="PF13739">
    <property type="entry name" value="PdaC"/>
    <property type="match status" value="1"/>
</dbReference>
<dbReference type="InterPro" id="IPR037126">
    <property type="entry name" value="PdaC/RsiV-like_sf"/>
</dbReference>
<dbReference type="AlphaFoldDB" id="A0A212JAA5"/>
<reference evidence="3" key="1">
    <citation type="submission" date="2016-04" db="EMBL/GenBank/DDBJ databases">
        <authorList>
            <person name="Evans L.H."/>
            <person name="Alamgir A."/>
            <person name="Owens N."/>
            <person name="Weber N.D."/>
            <person name="Virtaneva K."/>
            <person name="Barbian K."/>
            <person name="Babar A."/>
            <person name="Rosenke K."/>
        </authorList>
    </citation>
    <scope>NUCLEOTIDE SEQUENCE</scope>
    <source>
        <strain evidence="3">86-1</strain>
    </source>
</reference>
<gene>
    <name evidence="3" type="ORF">KL86DYS1_11625</name>
</gene>
<protein>
    <recommendedName>
        <fullName evidence="4">DUF3298 domain-containing protein</fullName>
    </recommendedName>
</protein>
<dbReference type="InterPro" id="IPR021729">
    <property type="entry name" value="DUF3298"/>
</dbReference>
<evidence type="ECO:0000259" key="1">
    <source>
        <dbReference type="Pfam" id="PF11738"/>
    </source>
</evidence>
<sequence length="281" mass="32307">MKIIFTSIGLFVLSLSVFISCKTEKKINTPNAISYDSISVSKIYHLDNDSTKPSCSLKITYIFPVKFADEKILATVQKELNFALMEDEKYEQMKPQDAINKYVEDYVEKYKTDAKEQFPDWQESGDTEDYFSYYKTLDTKVIFDMDDILSYQISSMDYKGGANSSTAYRNIVIDLKTGNILSEQDIFLPEYRKLLNAILIRKIVAQNKVQKPEDLLEFGYWGIEDLTSNENFLVDNNGLTYIFNPGEYSAPSLGEIRVSLPYNEIRDLLRDNSPISIFVGK</sequence>
<accession>A0A212JAA5</accession>
<feature type="domain" description="DUF3298" evidence="1">
    <location>
        <begin position="185"/>
        <end position="263"/>
    </location>
</feature>
<dbReference type="Pfam" id="PF11738">
    <property type="entry name" value="DUF3298"/>
    <property type="match status" value="1"/>
</dbReference>
<dbReference type="Gene3D" id="3.90.640.20">
    <property type="entry name" value="Heat-shock cognate protein, ATPase"/>
    <property type="match status" value="1"/>
</dbReference>
<dbReference type="Gene3D" id="3.30.565.40">
    <property type="entry name" value="Fervidobacterium nodosum Rt17-B1 like"/>
    <property type="match status" value="1"/>
</dbReference>
<evidence type="ECO:0000313" key="3">
    <source>
        <dbReference type="EMBL" id="SBV96356.1"/>
    </source>
</evidence>